<comment type="catalytic activity">
    <reaction evidence="8">
        <text>S-adenosyl-L-methionine = 1-aminocyclopropane-1-carboxylate + S-methyl-5'-thioadenosine + H(+)</text>
        <dbReference type="Rhea" id="RHEA:21744"/>
        <dbReference type="ChEBI" id="CHEBI:15378"/>
        <dbReference type="ChEBI" id="CHEBI:17509"/>
        <dbReference type="ChEBI" id="CHEBI:58360"/>
        <dbReference type="ChEBI" id="CHEBI:59789"/>
        <dbReference type="EC" id="4.4.1.14"/>
    </reaction>
</comment>
<keyword evidence="4" id="KW-0663">Pyridoxal phosphate</keyword>
<evidence type="ECO:0000256" key="4">
    <source>
        <dbReference type="ARBA" id="ARBA00022898"/>
    </source>
</evidence>
<protein>
    <recommendedName>
        <fullName evidence="7">1-aminocyclopropane-1-carboxylate synthase</fullName>
        <ecNumber evidence="7">4.4.1.14</ecNumber>
    </recommendedName>
</protein>
<dbReference type="InterPro" id="IPR050478">
    <property type="entry name" value="Ethylene_sulfur-biosynth"/>
</dbReference>
<evidence type="ECO:0000256" key="1">
    <source>
        <dbReference type="ARBA" id="ARBA00001933"/>
    </source>
</evidence>
<dbReference type="GO" id="GO:0008483">
    <property type="term" value="F:transaminase activity"/>
    <property type="evidence" value="ECO:0007669"/>
    <property type="project" value="TreeGrafter"/>
</dbReference>
<keyword evidence="3" id="KW-0949">S-adenosyl-L-methionine</keyword>
<evidence type="ECO:0000256" key="8">
    <source>
        <dbReference type="ARBA" id="ARBA00049554"/>
    </source>
</evidence>
<dbReference type="GO" id="GO:0030170">
    <property type="term" value="F:pyridoxal phosphate binding"/>
    <property type="evidence" value="ECO:0007669"/>
    <property type="project" value="InterPro"/>
</dbReference>
<dbReference type="GO" id="GO:0009693">
    <property type="term" value="P:ethylene biosynthetic process"/>
    <property type="evidence" value="ECO:0007669"/>
    <property type="project" value="UniProtKB-KW"/>
</dbReference>
<evidence type="ECO:0000256" key="3">
    <source>
        <dbReference type="ARBA" id="ARBA00022691"/>
    </source>
</evidence>
<dbReference type="EC" id="4.4.1.14" evidence="7"/>
<evidence type="ECO:0000256" key="2">
    <source>
        <dbReference type="ARBA" id="ARBA00022666"/>
    </source>
</evidence>
<dbReference type="GO" id="GO:0016847">
    <property type="term" value="F:1-aminocyclopropane-1-carboxylate synthase activity"/>
    <property type="evidence" value="ECO:0007669"/>
    <property type="project" value="UniProtKB-EC"/>
</dbReference>
<dbReference type="EMBL" id="JAUJYO010000004">
    <property type="protein sequence ID" value="KAK1318781.1"/>
    <property type="molecule type" value="Genomic_DNA"/>
</dbReference>
<dbReference type="Pfam" id="PF00155">
    <property type="entry name" value="Aminotran_1_2"/>
    <property type="match status" value="1"/>
</dbReference>
<dbReference type="InterPro" id="IPR004839">
    <property type="entry name" value="Aminotransferase_I/II_large"/>
</dbReference>
<dbReference type="InterPro" id="IPR015422">
    <property type="entry name" value="PyrdxlP-dep_Trfase_small"/>
</dbReference>
<evidence type="ECO:0000259" key="9">
    <source>
        <dbReference type="Pfam" id="PF00155"/>
    </source>
</evidence>
<proteinExistence type="predicted"/>
<evidence type="ECO:0000256" key="6">
    <source>
        <dbReference type="ARBA" id="ARBA00037888"/>
    </source>
</evidence>
<evidence type="ECO:0000313" key="10">
    <source>
        <dbReference type="EMBL" id="KAK1318781.1"/>
    </source>
</evidence>
<reference evidence="10" key="1">
    <citation type="journal article" date="2023" name="Nat. Commun.">
        <title>Diploid and tetraploid genomes of Acorus and the evolution of monocots.</title>
        <authorList>
            <person name="Ma L."/>
            <person name="Liu K.W."/>
            <person name="Li Z."/>
            <person name="Hsiao Y.Y."/>
            <person name="Qi Y."/>
            <person name="Fu T."/>
            <person name="Tang G.D."/>
            <person name="Zhang D."/>
            <person name="Sun W.H."/>
            <person name="Liu D.K."/>
            <person name="Li Y."/>
            <person name="Chen G.Z."/>
            <person name="Liu X.D."/>
            <person name="Liao X.Y."/>
            <person name="Jiang Y.T."/>
            <person name="Yu X."/>
            <person name="Hao Y."/>
            <person name="Huang J."/>
            <person name="Zhao X.W."/>
            <person name="Ke S."/>
            <person name="Chen Y.Y."/>
            <person name="Wu W.L."/>
            <person name="Hsu J.L."/>
            <person name="Lin Y.F."/>
            <person name="Huang M.D."/>
            <person name="Li C.Y."/>
            <person name="Huang L."/>
            <person name="Wang Z.W."/>
            <person name="Zhao X."/>
            <person name="Zhong W.Y."/>
            <person name="Peng D.H."/>
            <person name="Ahmad S."/>
            <person name="Lan S."/>
            <person name="Zhang J.S."/>
            <person name="Tsai W.C."/>
            <person name="Van de Peer Y."/>
            <person name="Liu Z.J."/>
        </authorList>
    </citation>
    <scope>NUCLEOTIDE SEQUENCE</scope>
    <source>
        <strain evidence="10">CP</strain>
    </source>
</reference>
<organism evidence="10 11">
    <name type="scientific">Acorus calamus</name>
    <name type="common">Sweet flag</name>
    <dbReference type="NCBI Taxonomy" id="4465"/>
    <lineage>
        <taxon>Eukaryota</taxon>
        <taxon>Viridiplantae</taxon>
        <taxon>Streptophyta</taxon>
        <taxon>Embryophyta</taxon>
        <taxon>Tracheophyta</taxon>
        <taxon>Spermatophyta</taxon>
        <taxon>Magnoliopsida</taxon>
        <taxon>Liliopsida</taxon>
        <taxon>Acoraceae</taxon>
        <taxon>Acorus</taxon>
    </lineage>
</organism>
<dbReference type="PANTHER" id="PTHR43795">
    <property type="entry name" value="BIFUNCTIONAL ASPARTATE AMINOTRANSFERASE AND GLUTAMATE/ASPARTATE-PREPHENATE AMINOTRANSFERASE-RELATED"/>
    <property type="match status" value="1"/>
</dbReference>
<comment type="pathway">
    <text evidence="6">Alkene biosynthesis; ethylene biosynthesis via S-adenosyl-L-methionine; ethylene from S-adenosyl-L-methionine: step 1/2.</text>
</comment>
<name>A0AAV9EZV8_ACOCL</name>
<evidence type="ECO:0000256" key="5">
    <source>
        <dbReference type="ARBA" id="ARBA00023239"/>
    </source>
</evidence>
<dbReference type="InterPro" id="IPR015424">
    <property type="entry name" value="PyrdxlP-dep_Trfase"/>
</dbReference>
<dbReference type="Gene3D" id="3.90.1150.10">
    <property type="entry name" value="Aspartate Aminotransferase, domain 1"/>
    <property type="match status" value="1"/>
</dbReference>
<keyword evidence="11" id="KW-1185">Reference proteome</keyword>
<reference evidence="10" key="2">
    <citation type="submission" date="2023-06" db="EMBL/GenBank/DDBJ databases">
        <authorList>
            <person name="Ma L."/>
            <person name="Liu K.-W."/>
            <person name="Li Z."/>
            <person name="Hsiao Y.-Y."/>
            <person name="Qi Y."/>
            <person name="Fu T."/>
            <person name="Tang G."/>
            <person name="Zhang D."/>
            <person name="Sun W.-H."/>
            <person name="Liu D.-K."/>
            <person name="Li Y."/>
            <person name="Chen G.-Z."/>
            <person name="Liu X.-D."/>
            <person name="Liao X.-Y."/>
            <person name="Jiang Y.-T."/>
            <person name="Yu X."/>
            <person name="Hao Y."/>
            <person name="Huang J."/>
            <person name="Zhao X.-W."/>
            <person name="Ke S."/>
            <person name="Chen Y.-Y."/>
            <person name="Wu W.-L."/>
            <person name="Hsu J.-L."/>
            <person name="Lin Y.-F."/>
            <person name="Huang M.-D."/>
            <person name="Li C.-Y."/>
            <person name="Huang L."/>
            <person name="Wang Z.-W."/>
            <person name="Zhao X."/>
            <person name="Zhong W.-Y."/>
            <person name="Peng D.-H."/>
            <person name="Ahmad S."/>
            <person name="Lan S."/>
            <person name="Zhang J.-S."/>
            <person name="Tsai W.-C."/>
            <person name="Van De Peer Y."/>
            <person name="Liu Z.-J."/>
        </authorList>
    </citation>
    <scope>NUCLEOTIDE SEQUENCE</scope>
    <source>
        <strain evidence="10">CP</strain>
        <tissue evidence="10">Leaves</tissue>
    </source>
</reference>
<dbReference type="AlphaFoldDB" id="A0AAV9EZV8"/>
<evidence type="ECO:0000256" key="7">
    <source>
        <dbReference type="ARBA" id="ARBA00039053"/>
    </source>
</evidence>
<accession>A0AAV9EZV8</accession>
<comment type="caution">
    <text evidence="10">The sequence shown here is derived from an EMBL/GenBank/DDBJ whole genome shotgun (WGS) entry which is preliminary data.</text>
</comment>
<dbReference type="PANTHER" id="PTHR43795:SF6">
    <property type="entry name" value="1-AMINOCYCLOPROPANE-1-CARBOXYLATE SYNTHASE 6"/>
    <property type="match status" value="1"/>
</dbReference>
<dbReference type="Proteomes" id="UP001180020">
    <property type="component" value="Unassembled WGS sequence"/>
</dbReference>
<evidence type="ECO:0000313" key="11">
    <source>
        <dbReference type="Proteomes" id="UP001180020"/>
    </source>
</evidence>
<gene>
    <name evidence="10" type="primary">ACS1</name>
    <name evidence="10" type="ORF">QJS10_CPB04g00505</name>
</gene>
<keyword evidence="5" id="KW-0456">Lyase</keyword>
<dbReference type="SUPFAM" id="SSF53383">
    <property type="entry name" value="PLP-dependent transferases"/>
    <property type="match status" value="1"/>
</dbReference>
<keyword evidence="2" id="KW-0266">Ethylene biosynthesis</keyword>
<sequence>MPGIVLSKDLGVSGFRVGVVHSYNDDVVRCARKMSSFGLDSSQTQRLLSAMLSDEEFTSIFIAESTRRLCSRQKTFTSGLARVGISCLKANAGLFCWMDLRRLLREATEEAEMEL</sequence>
<feature type="domain" description="Aminotransferase class I/classII large" evidence="9">
    <location>
        <begin position="6"/>
        <end position="106"/>
    </location>
</feature>
<comment type="cofactor">
    <cofactor evidence="1">
        <name>pyridoxal 5'-phosphate</name>
        <dbReference type="ChEBI" id="CHEBI:597326"/>
    </cofactor>
</comment>